<evidence type="ECO:0000256" key="1">
    <source>
        <dbReference type="SAM" id="MobiDB-lite"/>
    </source>
</evidence>
<evidence type="ECO:0000313" key="3">
    <source>
        <dbReference type="Proteomes" id="UP000234323"/>
    </source>
</evidence>
<feature type="region of interest" description="Disordered" evidence="1">
    <location>
        <begin position="78"/>
        <end position="113"/>
    </location>
</feature>
<accession>A0A2I1H4X4</accession>
<dbReference type="EMBL" id="LLXI01001486">
    <property type="protein sequence ID" value="PKY53906.1"/>
    <property type="molecule type" value="Genomic_DNA"/>
</dbReference>
<comment type="caution">
    <text evidence="2">The sequence shown here is derived from an EMBL/GenBank/DDBJ whole genome shotgun (WGS) entry which is preliminary data.</text>
</comment>
<dbReference type="VEuPathDB" id="FungiDB:FUN_012915"/>
<sequence length="446" mass="49987">MSTFEMKKQQAQGDGVLVFWNNVKLEVDTMKLKQAEVQFAVNQSLMGNKANSILNKMKLSFILNQKNNAPYARLPESKLRSKKNHSRSILPNGIVLPTPPQSNFTPPSGSDKVRVPSQIGSILSDGIALPTPPQSNFTPPSNSDKVRVPSQIGSILPDGTVLPKPPLQPNFIPARDSDEVSFSSSQMTFDDDDDGEETSDLDSFLPTNTQKWNLPSGNSIKEIYSVNISQCAEVLKKKKTLNPVERSTLRYGMSKIIDLLTYIRNWFSNIDIQHMMKDHVAVLTVPALDEEVNVFIVDVEKMVQKEGSNEAYKYCLEKHTNSPNNTCIYKISKIYSEFFFKVKDGDDLLDCGEGYTEIDIIVKTCSYIVKGLRKGLRINCKCRSTSYEKRWKCDVRFLSSSRTDLGEWEFSAHCTNAKVIGDCCRSAKAGHKMGLLDQSTCADYES</sequence>
<protein>
    <submittedName>
        <fullName evidence="2">Uncharacterized protein</fullName>
    </submittedName>
</protein>
<dbReference type="VEuPathDB" id="FungiDB:RhiirFUN_020832"/>
<dbReference type="VEuPathDB" id="FungiDB:RhiirA1_449636"/>
<dbReference type="AlphaFoldDB" id="A0A2I1H4X4"/>
<name>A0A2I1H4X4_9GLOM</name>
<reference evidence="2 3" key="1">
    <citation type="submission" date="2015-10" db="EMBL/GenBank/DDBJ databases">
        <title>Genome analyses suggest a sexual origin of heterokaryosis in a supposedly ancient asexual fungus.</title>
        <authorList>
            <person name="Ropars J."/>
            <person name="Sedzielewska K."/>
            <person name="Noel J."/>
            <person name="Charron P."/>
            <person name="Farinelli L."/>
            <person name="Marton T."/>
            <person name="Kruger M."/>
            <person name="Pelin A."/>
            <person name="Brachmann A."/>
            <person name="Corradi N."/>
        </authorList>
    </citation>
    <scope>NUCLEOTIDE SEQUENCE [LARGE SCALE GENOMIC DNA]</scope>
    <source>
        <strain evidence="2 3">A4</strain>
    </source>
</reference>
<dbReference type="Proteomes" id="UP000234323">
    <property type="component" value="Unassembled WGS sequence"/>
</dbReference>
<gene>
    <name evidence="2" type="ORF">RhiirA4_472384</name>
</gene>
<organism evidence="2 3">
    <name type="scientific">Rhizophagus irregularis</name>
    <dbReference type="NCBI Taxonomy" id="588596"/>
    <lineage>
        <taxon>Eukaryota</taxon>
        <taxon>Fungi</taxon>
        <taxon>Fungi incertae sedis</taxon>
        <taxon>Mucoromycota</taxon>
        <taxon>Glomeromycotina</taxon>
        <taxon>Glomeromycetes</taxon>
        <taxon>Glomerales</taxon>
        <taxon>Glomeraceae</taxon>
        <taxon>Rhizophagus</taxon>
    </lineage>
</organism>
<proteinExistence type="predicted"/>
<feature type="compositionally biased region" description="Polar residues" evidence="1">
    <location>
        <begin position="134"/>
        <end position="143"/>
    </location>
</feature>
<keyword evidence="3" id="KW-1185">Reference proteome</keyword>
<evidence type="ECO:0000313" key="2">
    <source>
        <dbReference type="EMBL" id="PKY53906.1"/>
    </source>
</evidence>
<feature type="region of interest" description="Disordered" evidence="1">
    <location>
        <begin position="127"/>
        <end position="147"/>
    </location>
</feature>